<keyword evidence="2" id="KW-1185">Reference proteome</keyword>
<dbReference type="STRING" id="334253.SAMN04487943_104403"/>
<gene>
    <name evidence="1" type="ORF">SAMN04487943_104403</name>
</gene>
<organism evidence="1 2">
    <name type="scientific">Gracilibacillus orientalis</name>
    <dbReference type="NCBI Taxonomy" id="334253"/>
    <lineage>
        <taxon>Bacteria</taxon>
        <taxon>Bacillati</taxon>
        <taxon>Bacillota</taxon>
        <taxon>Bacilli</taxon>
        <taxon>Bacillales</taxon>
        <taxon>Bacillaceae</taxon>
        <taxon>Gracilibacillus</taxon>
    </lineage>
</organism>
<dbReference type="RefSeq" id="WP_175495392.1">
    <property type="nucleotide sequence ID" value="NZ_FOTR01000004.1"/>
</dbReference>
<name>A0A1I4L728_9BACI</name>
<dbReference type="AlphaFoldDB" id="A0A1I4L728"/>
<reference evidence="2" key="1">
    <citation type="submission" date="2016-10" db="EMBL/GenBank/DDBJ databases">
        <authorList>
            <person name="Varghese N."/>
            <person name="Submissions S."/>
        </authorList>
    </citation>
    <scope>NUCLEOTIDE SEQUENCE [LARGE SCALE GENOMIC DNA]</scope>
    <source>
        <strain evidence="2">CGMCC 1.4250</strain>
    </source>
</reference>
<proteinExistence type="predicted"/>
<dbReference type="EMBL" id="FOTR01000004">
    <property type="protein sequence ID" value="SFL86721.1"/>
    <property type="molecule type" value="Genomic_DNA"/>
</dbReference>
<accession>A0A1I4L728</accession>
<dbReference type="Proteomes" id="UP000198565">
    <property type="component" value="Unassembled WGS sequence"/>
</dbReference>
<sequence>MAKIKMLVQSTYNKELLRAGKIYEINDETAKRWQISKIAEIIEDEEKAN</sequence>
<evidence type="ECO:0000313" key="2">
    <source>
        <dbReference type="Proteomes" id="UP000198565"/>
    </source>
</evidence>
<evidence type="ECO:0000313" key="1">
    <source>
        <dbReference type="EMBL" id="SFL86721.1"/>
    </source>
</evidence>
<protein>
    <submittedName>
        <fullName evidence="1">Uncharacterized protein</fullName>
    </submittedName>
</protein>